<dbReference type="Proteomes" id="UP000572817">
    <property type="component" value="Unassembled WGS sequence"/>
</dbReference>
<evidence type="ECO:0000313" key="2">
    <source>
        <dbReference type="Proteomes" id="UP000572817"/>
    </source>
</evidence>
<organism evidence="1 2">
    <name type="scientific">Botryosphaeria dothidea</name>
    <dbReference type="NCBI Taxonomy" id="55169"/>
    <lineage>
        <taxon>Eukaryota</taxon>
        <taxon>Fungi</taxon>
        <taxon>Dikarya</taxon>
        <taxon>Ascomycota</taxon>
        <taxon>Pezizomycotina</taxon>
        <taxon>Dothideomycetes</taxon>
        <taxon>Dothideomycetes incertae sedis</taxon>
        <taxon>Botryosphaeriales</taxon>
        <taxon>Botryosphaeriaceae</taxon>
        <taxon>Botryosphaeria</taxon>
    </lineage>
</organism>
<dbReference type="AlphaFoldDB" id="A0A8H4J8Y2"/>
<reference evidence="1" key="1">
    <citation type="submission" date="2020-04" db="EMBL/GenBank/DDBJ databases">
        <title>Genome Assembly and Annotation of Botryosphaeria dothidea sdau 11-99, a Latent Pathogen of Apple Fruit Ring Rot in China.</title>
        <authorList>
            <person name="Yu C."/>
            <person name="Diao Y."/>
            <person name="Lu Q."/>
            <person name="Zhao J."/>
            <person name="Cui S."/>
            <person name="Peng C."/>
            <person name="He B."/>
            <person name="Liu H."/>
        </authorList>
    </citation>
    <scope>NUCLEOTIDE SEQUENCE [LARGE SCALE GENOMIC DNA]</scope>
    <source>
        <strain evidence="1">Sdau11-99</strain>
    </source>
</reference>
<sequence>MYKSFGSFDATLKCHECFTAHDGTHQVITVYQAGRWKIRKPFAFQVYVTFDTSSYTDTELEDVVDTHSTIKEVVSVCTAHYRAAQTACARDKARRLVSSYGETVEGFAGFLVTVRSPDWKVKTGLGFLYFDETQKGSAPRDHHFFLPTDSPQSPTTLDAWRHRIQKAYDGMQYELWKEWVEEYNLVVEWADKRDRYEFEIALAEGSTTQEGT</sequence>
<gene>
    <name evidence="1" type="ORF">GTA08_BOTSDO01272</name>
</gene>
<comment type="caution">
    <text evidence="1">The sequence shown here is derived from an EMBL/GenBank/DDBJ whole genome shotgun (WGS) entry which is preliminary data.</text>
</comment>
<keyword evidence="2" id="KW-1185">Reference proteome</keyword>
<dbReference type="EMBL" id="WWBZ02000001">
    <property type="protein sequence ID" value="KAF4314153.1"/>
    <property type="molecule type" value="Genomic_DNA"/>
</dbReference>
<protein>
    <submittedName>
        <fullName evidence="1">Uncharacterized protein</fullName>
    </submittedName>
</protein>
<accession>A0A8H4J8Y2</accession>
<name>A0A8H4J8Y2_9PEZI</name>
<evidence type="ECO:0000313" key="1">
    <source>
        <dbReference type="EMBL" id="KAF4314153.1"/>
    </source>
</evidence>
<proteinExistence type="predicted"/>